<feature type="transmembrane region" description="Helical" evidence="2">
    <location>
        <begin position="6"/>
        <end position="22"/>
    </location>
</feature>
<proteinExistence type="predicted"/>
<keyword evidence="2" id="KW-1133">Transmembrane helix</keyword>
<name>A0A6B3SXW4_9BURK</name>
<gene>
    <name evidence="3" type="ORF">G3574_20180</name>
</gene>
<keyword evidence="4" id="KW-1185">Reference proteome</keyword>
<evidence type="ECO:0000313" key="4">
    <source>
        <dbReference type="Proteomes" id="UP000482155"/>
    </source>
</evidence>
<accession>A0A6B3SXW4</accession>
<dbReference type="AlphaFoldDB" id="A0A6B3SXW4"/>
<dbReference type="EMBL" id="JAAIVB010000069">
    <property type="protein sequence ID" value="NEX63402.1"/>
    <property type="molecule type" value="Genomic_DNA"/>
</dbReference>
<comment type="caution">
    <text evidence="3">The sequence shown here is derived from an EMBL/GenBank/DDBJ whole genome shotgun (WGS) entry which is preliminary data.</text>
</comment>
<dbReference type="RefSeq" id="WP_163967233.1">
    <property type="nucleotide sequence ID" value="NZ_JAAIVB010000069.1"/>
</dbReference>
<sequence>MKDVIAYTAGVALISYVGYIFISPDEPTRANRACIPAAAATRLLGSVVRLVDEDSGESMAKGKPQQVLSACRTAVWYWAKDSRNPPVFPNDDALFGSFADKTYGAKAAEPSGTPATAQPAASSASGAASGASAAPIASPSPLDDAVNKIKAKTSKSSPQKGDEAL</sequence>
<keyword evidence="2" id="KW-0812">Transmembrane</keyword>
<feature type="compositionally biased region" description="Low complexity" evidence="1">
    <location>
        <begin position="110"/>
        <end position="141"/>
    </location>
</feature>
<keyword evidence="2" id="KW-0472">Membrane</keyword>
<evidence type="ECO:0000256" key="1">
    <source>
        <dbReference type="SAM" id="MobiDB-lite"/>
    </source>
</evidence>
<protein>
    <submittedName>
        <fullName evidence="3">Uncharacterized protein</fullName>
    </submittedName>
</protein>
<evidence type="ECO:0000313" key="3">
    <source>
        <dbReference type="EMBL" id="NEX63402.1"/>
    </source>
</evidence>
<organism evidence="3 4">
    <name type="scientific">Noviherbaspirillum galbum</name>
    <dbReference type="NCBI Taxonomy" id="2709383"/>
    <lineage>
        <taxon>Bacteria</taxon>
        <taxon>Pseudomonadati</taxon>
        <taxon>Pseudomonadota</taxon>
        <taxon>Betaproteobacteria</taxon>
        <taxon>Burkholderiales</taxon>
        <taxon>Oxalobacteraceae</taxon>
        <taxon>Noviherbaspirillum</taxon>
    </lineage>
</organism>
<reference evidence="3 4" key="1">
    <citation type="submission" date="2020-02" db="EMBL/GenBank/DDBJ databases">
        <authorList>
            <person name="Kim M.K."/>
        </authorList>
    </citation>
    <scope>NUCLEOTIDE SEQUENCE [LARGE SCALE GENOMIC DNA]</scope>
    <source>
        <strain evidence="3 4">17J57-3</strain>
    </source>
</reference>
<feature type="region of interest" description="Disordered" evidence="1">
    <location>
        <begin position="106"/>
        <end position="165"/>
    </location>
</feature>
<evidence type="ECO:0000256" key="2">
    <source>
        <dbReference type="SAM" id="Phobius"/>
    </source>
</evidence>
<dbReference type="Proteomes" id="UP000482155">
    <property type="component" value="Unassembled WGS sequence"/>
</dbReference>